<feature type="compositionally biased region" description="Basic and acidic residues" evidence="1">
    <location>
        <begin position="174"/>
        <end position="192"/>
    </location>
</feature>
<reference evidence="2" key="1">
    <citation type="journal article" date="2018" name="Nat. Plants">
        <title>Whole-genome landscape of Medicago truncatula symbiotic genes.</title>
        <authorList>
            <person name="Pecrix Y."/>
            <person name="Gamas P."/>
            <person name="Carrere S."/>
        </authorList>
    </citation>
    <scope>NUCLEOTIDE SEQUENCE</scope>
    <source>
        <tissue evidence="2">Leaves</tissue>
    </source>
</reference>
<name>A0A396J7C0_MEDTR</name>
<feature type="region of interest" description="Disordered" evidence="1">
    <location>
        <begin position="170"/>
        <end position="192"/>
    </location>
</feature>
<comment type="caution">
    <text evidence="2">The sequence shown here is derived from an EMBL/GenBank/DDBJ whole genome shotgun (WGS) entry which is preliminary data.</text>
</comment>
<dbReference type="EMBL" id="PSQE01000002">
    <property type="protein sequence ID" value="RHN74116.1"/>
    <property type="molecule type" value="Genomic_DNA"/>
</dbReference>
<organism evidence="2">
    <name type="scientific">Medicago truncatula</name>
    <name type="common">Barrel medic</name>
    <name type="synonym">Medicago tribuloides</name>
    <dbReference type="NCBI Taxonomy" id="3880"/>
    <lineage>
        <taxon>Eukaryota</taxon>
        <taxon>Viridiplantae</taxon>
        <taxon>Streptophyta</taxon>
        <taxon>Embryophyta</taxon>
        <taxon>Tracheophyta</taxon>
        <taxon>Spermatophyta</taxon>
        <taxon>Magnoliopsida</taxon>
        <taxon>eudicotyledons</taxon>
        <taxon>Gunneridae</taxon>
        <taxon>Pentapetalae</taxon>
        <taxon>rosids</taxon>
        <taxon>fabids</taxon>
        <taxon>Fabales</taxon>
        <taxon>Fabaceae</taxon>
        <taxon>Papilionoideae</taxon>
        <taxon>50 kb inversion clade</taxon>
        <taxon>NPAAA clade</taxon>
        <taxon>Hologalegina</taxon>
        <taxon>IRL clade</taxon>
        <taxon>Trifolieae</taxon>
        <taxon>Medicago</taxon>
    </lineage>
</organism>
<protein>
    <submittedName>
        <fullName evidence="2">Putative chromatin remodeling &amp; transcriptional activation HMG family</fullName>
    </submittedName>
</protein>
<evidence type="ECO:0000256" key="1">
    <source>
        <dbReference type="SAM" id="MobiDB-lite"/>
    </source>
</evidence>
<evidence type="ECO:0000313" key="2">
    <source>
        <dbReference type="EMBL" id="RHN74116.1"/>
    </source>
</evidence>
<accession>A0A396J7C0</accession>
<dbReference type="Proteomes" id="UP000265566">
    <property type="component" value="Chromosome 2"/>
</dbReference>
<dbReference type="Gramene" id="rna10102">
    <property type="protein sequence ID" value="RHN74116.1"/>
    <property type="gene ID" value="gene10102"/>
</dbReference>
<dbReference type="InterPro" id="IPR036910">
    <property type="entry name" value="HMG_box_dom_sf"/>
</dbReference>
<proteinExistence type="predicted"/>
<dbReference type="SUPFAM" id="SSF47095">
    <property type="entry name" value="HMG-box"/>
    <property type="match status" value="1"/>
</dbReference>
<sequence>MLVPFQSFICIVNDKPLMSFVFNIWCCKLTLFLPFLSHSSTFSLPSPFSLSLSLFEVQSPAFHHAESCFSMPNLLITGGSARALVLELSNRRKLTILTSLRGLQVLSSFSCLNLERGSRKRIQATNPLLWLGKLVEKNRMDIKDKAPFIAKAEKLKEEYEKTMRAYNMGITEKNASEEEGSHKSKSEFDVLD</sequence>
<dbReference type="AlphaFoldDB" id="A0A396J7C0"/>
<gene>
    <name evidence="2" type="ORF">MtrunA17_Chr2g0306571</name>
</gene>